<keyword evidence="2" id="KW-1185">Reference proteome</keyword>
<dbReference type="EMBL" id="CAJVQC010005933">
    <property type="protein sequence ID" value="CAG8560581.1"/>
    <property type="molecule type" value="Genomic_DNA"/>
</dbReference>
<accession>A0ACA9LZ77</accession>
<sequence>ATDKEKSWWFEGTHPTINGERLPLVLARDIPFKKFAKKSEIAKAGRFWDYDKGIVMIIELPFGDHEVAIGEFNRQIFDQLRNTAPQDIIRVGEQKGNPWLTIILEVASFETLEHVKDKINNFWLVPNRCEDVIVFKLGNWSNKHRDQNGQPLRRLCAPPLPPLQVLSQTSAPGVAIDLYEIQQAIFDAMGKN</sequence>
<feature type="non-terminal residue" evidence="1">
    <location>
        <position position="1"/>
    </location>
</feature>
<evidence type="ECO:0000313" key="2">
    <source>
        <dbReference type="Proteomes" id="UP000789920"/>
    </source>
</evidence>
<comment type="caution">
    <text evidence="1">The sequence shown here is derived from an EMBL/GenBank/DDBJ whole genome shotgun (WGS) entry which is preliminary data.</text>
</comment>
<name>A0ACA9LZ77_9GLOM</name>
<reference evidence="1" key="1">
    <citation type="submission" date="2021-06" db="EMBL/GenBank/DDBJ databases">
        <authorList>
            <person name="Kallberg Y."/>
            <person name="Tangrot J."/>
            <person name="Rosling A."/>
        </authorList>
    </citation>
    <scope>NUCLEOTIDE SEQUENCE</scope>
    <source>
        <strain evidence="1">MA461A</strain>
    </source>
</reference>
<organism evidence="1 2">
    <name type="scientific">Racocetra persica</name>
    <dbReference type="NCBI Taxonomy" id="160502"/>
    <lineage>
        <taxon>Eukaryota</taxon>
        <taxon>Fungi</taxon>
        <taxon>Fungi incertae sedis</taxon>
        <taxon>Mucoromycota</taxon>
        <taxon>Glomeromycotina</taxon>
        <taxon>Glomeromycetes</taxon>
        <taxon>Diversisporales</taxon>
        <taxon>Gigasporaceae</taxon>
        <taxon>Racocetra</taxon>
    </lineage>
</organism>
<protein>
    <submittedName>
        <fullName evidence="1">4010_t:CDS:1</fullName>
    </submittedName>
</protein>
<dbReference type="Proteomes" id="UP000789920">
    <property type="component" value="Unassembled WGS sequence"/>
</dbReference>
<evidence type="ECO:0000313" key="1">
    <source>
        <dbReference type="EMBL" id="CAG8560581.1"/>
    </source>
</evidence>
<proteinExistence type="predicted"/>
<gene>
    <name evidence="1" type="ORF">RPERSI_LOCUS4344</name>
</gene>